<evidence type="ECO:0000256" key="2">
    <source>
        <dbReference type="ARBA" id="ARBA00010529"/>
    </source>
</evidence>
<evidence type="ECO:0000313" key="7">
    <source>
        <dbReference type="Proteomes" id="UP000282483"/>
    </source>
</evidence>
<accession>A0A2Z5UTN2</accession>
<name>A0A2Z5UTN2_9COXI</name>
<gene>
    <name evidence="6" type="primary">hupB</name>
    <name evidence="6" type="ORF">RVIR1_02780</name>
</gene>
<comment type="similarity">
    <text evidence="2 5">Belongs to the bacterial histone-like protein family.</text>
</comment>
<dbReference type="GO" id="GO:0006270">
    <property type="term" value="P:DNA replication initiation"/>
    <property type="evidence" value="ECO:0007669"/>
    <property type="project" value="UniProtKB-ARBA"/>
</dbReference>
<keyword evidence="7" id="KW-1185">Reference proteome</keyword>
<comment type="function">
    <text evidence="1">Histone-like DNA-binding protein which is capable of wrapping DNA to stabilize it, and thus to prevent its denaturation under extreme environmental conditions.</text>
</comment>
<dbReference type="Pfam" id="PF00216">
    <property type="entry name" value="Bac_DNA_binding"/>
    <property type="match status" value="1"/>
</dbReference>
<dbReference type="InterPro" id="IPR020816">
    <property type="entry name" value="Histone-like_DNA-bd_CS"/>
</dbReference>
<dbReference type="GO" id="GO:1990178">
    <property type="term" value="C:HU-DNA complex"/>
    <property type="evidence" value="ECO:0007669"/>
    <property type="project" value="UniProtKB-ARBA"/>
</dbReference>
<dbReference type="Proteomes" id="UP000282483">
    <property type="component" value="Chromosome"/>
</dbReference>
<dbReference type="CDD" id="cd13831">
    <property type="entry name" value="HU"/>
    <property type="match status" value="1"/>
</dbReference>
<dbReference type="GO" id="GO:0042802">
    <property type="term" value="F:identical protein binding"/>
    <property type="evidence" value="ECO:0007669"/>
    <property type="project" value="UniProtKB-ARBA"/>
</dbReference>
<dbReference type="FunFam" id="4.10.520.10:FF:000001">
    <property type="entry name" value="DNA-binding protein HU"/>
    <property type="match status" value="1"/>
</dbReference>
<dbReference type="GO" id="GO:0030527">
    <property type="term" value="F:structural constituent of chromatin"/>
    <property type="evidence" value="ECO:0007669"/>
    <property type="project" value="InterPro"/>
</dbReference>
<reference evidence="6 7" key="1">
    <citation type="submission" date="2017-03" db="EMBL/GenBank/DDBJ databases">
        <title>The genome sequence of Candidatus Rickettsiella viridis.</title>
        <authorList>
            <person name="Nikoh N."/>
            <person name="Tsuchida T."/>
            <person name="Yamaguchi K."/>
            <person name="Maeda T."/>
            <person name="Shigenobu S."/>
            <person name="Fukatsu T."/>
        </authorList>
    </citation>
    <scope>NUCLEOTIDE SEQUENCE [LARGE SCALE GENOMIC DNA]</scope>
    <source>
        <strain evidence="6 7">Ap-RA04</strain>
    </source>
</reference>
<dbReference type="OrthoDB" id="9799835at2"/>
<evidence type="ECO:0000256" key="1">
    <source>
        <dbReference type="ARBA" id="ARBA00003819"/>
    </source>
</evidence>
<keyword evidence="4 6" id="KW-0238">DNA-binding</keyword>
<proteinExistence type="inferred from homology"/>
<dbReference type="GO" id="GO:0030261">
    <property type="term" value="P:chromosome condensation"/>
    <property type="evidence" value="ECO:0007669"/>
    <property type="project" value="UniProtKB-KW"/>
</dbReference>
<dbReference type="SUPFAM" id="SSF47729">
    <property type="entry name" value="IHF-like DNA-binding proteins"/>
    <property type="match status" value="1"/>
</dbReference>
<dbReference type="RefSeq" id="WP_126322318.1">
    <property type="nucleotide sequence ID" value="NZ_AP018005.1"/>
</dbReference>
<sequence length="96" mass="10243">MNKSDLIEVIVESAGIPKNIAGKTLDKILQSITHALKKGEDVALIGFGTFKVNERKARTGRNPKTGEVLQIPASNVASFKVGKGLKDAVQSLGQKE</sequence>
<dbReference type="SMART" id="SM00411">
    <property type="entry name" value="BHL"/>
    <property type="match status" value="1"/>
</dbReference>
<dbReference type="PANTHER" id="PTHR33175">
    <property type="entry name" value="DNA-BINDING PROTEIN HU"/>
    <property type="match status" value="1"/>
</dbReference>
<dbReference type="PRINTS" id="PR01727">
    <property type="entry name" value="DNABINDINGHU"/>
</dbReference>
<dbReference type="KEGG" id="rvi:RVIR1_02780"/>
<evidence type="ECO:0000256" key="3">
    <source>
        <dbReference type="ARBA" id="ARBA00023067"/>
    </source>
</evidence>
<dbReference type="EMBL" id="AP018005">
    <property type="protein sequence ID" value="BBB14804.1"/>
    <property type="molecule type" value="Genomic_DNA"/>
</dbReference>
<dbReference type="PANTHER" id="PTHR33175:SF3">
    <property type="entry name" value="DNA-BINDING PROTEIN HU-BETA"/>
    <property type="match status" value="1"/>
</dbReference>
<organism evidence="6 7">
    <name type="scientific">Candidatus Rickettsiella viridis</name>
    <dbReference type="NCBI Taxonomy" id="676208"/>
    <lineage>
        <taxon>Bacteria</taxon>
        <taxon>Pseudomonadati</taxon>
        <taxon>Pseudomonadota</taxon>
        <taxon>Gammaproteobacteria</taxon>
        <taxon>Legionellales</taxon>
        <taxon>Coxiellaceae</taxon>
        <taxon>Rickettsiella</taxon>
    </lineage>
</organism>
<evidence type="ECO:0000313" key="6">
    <source>
        <dbReference type="EMBL" id="BBB14804.1"/>
    </source>
</evidence>
<dbReference type="GO" id="GO:0005829">
    <property type="term" value="C:cytosol"/>
    <property type="evidence" value="ECO:0007669"/>
    <property type="project" value="TreeGrafter"/>
</dbReference>
<dbReference type="AlphaFoldDB" id="A0A2Z5UTN2"/>
<evidence type="ECO:0000256" key="4">
    <source>
        <dbReference type="ARBA" id="ARBA00023125"/>
    </source>
</evidence>
<dbReference type="InterPro" id="IPR000119">
    <property type="entry name" value="Hist_DNA-bd"/>
</dbReference>
<protein>
    <submittedName>
        <fullName evidence="6">Nucleoid DNA-binding protein</fullName>
    </submittedName>
</protein>
<dbReference type="Gene3D" id="4.10.520.10">
    <property type="entry name" value="IHF-like DNA-binding proteins"/>
    <property type="match status" value="1"/>
</dbReference>
<evidence type="ECO:0000256" key="5">
    <source>
        <dbReference type="RuleBase" id="RU003939"/>
    </source>
</evidence>
<dbReference type="InterPro" id="IPR010992">
    <property type="entry name" value="IHF-like_DNA-bd_dom_sf"/>
</dbReference>
<keyword evidence="3" id="KW-0226">DNA condensation</keyword>
<dbReference type="GO" id="GO:0006351">
    <property type="term" value="P:DNA-templated transcription"/>
    <property type="evidence" value="ECO:0007669"/>
    <property type="project" value="UniProtKB-ARBA"/>
</dbReference>
<dbReference type="PROSITE" id="PS00045">
    <property type="entry name" value="HISTONE_LIKE"/>
    <property type="match status" value="1"/>
</dbReference>
<dbReference type="GO" id="GO:1990103">
    <property type="term" value="C:DnaA-HU complex"/>
    <property type="evidence" value="ECO:0007669"/>
    <property type="project" value="UniProtKB-ARBA"/>
</dbReference>
<dbReference type="GO" id="GO:0003677">
    <property type="term" value="F:DNA binding"/>
    <property type="evidence" value="ECO:0007669"/>
    <property type="project" value="UniProtKB-KW"/>
</dbReference>